<comment type="caution">
    <text evidence="9">The sequence shown here is derived from an EMBL/GenBank/DDBJ whole genome shotgun (WGS) entry which is preliminary data.</text>
</comment>
<dbReference type="Pfam" id="PF15294">
    <property type="entry name" value="Leu_zip"/>
    <property type="match status" value="1"/>
</dbReference>
<evidence type="ECO:0000256" key="4">
    <source>
        <dbReference type="ARBA" id="ARBA00022490"/>
    </source>
</evidence>
<comment type="subunit">
    <text evidence="7">Self-associates. Interacts with BBS9; the interaction mediates the association of LZTL1 with the BBsome complex and regulates BBSome ciliary trafficking.</text>
</comment>
<dbReference type="PANTHER" id="PTHR21635">
    <property type="entry name" value="LEUCINE ZIPPER TRANSCRIPTION FACTOR LIKE"/>
    <property type="match status" value="1"/>
</dbReference>
<evidence type="ECO:0000256" key="3">
    <source>
        <dbReference type="ARBA" id="ARBA00018920"/>
    </source>
</evidence>
<reference evidence="9 10" key="1">
    <citation type="submission" date="2019-06" db="EMBL/GenBank/DDBJ databases">
        <title>Draft genomes of female and male turbot (Scophthalmus maximus).</title>
        <authorList>
            <person name="Xu H."/>
            <person name="Xu X.-W."/>
            <person name="Shao C."/>
            <person name="Chen S."/>
        </authorList>
    </citation>
    <scope>NUCLEOTIDE SEQUENCE [LARGE SCALE GENOMIC DNA]</scope>
    <source>
        <strain evidence="9">Ysfricsl-2016a</strain>
        <tissue evidence="9">Blood</tissue>
    </source>
</reference>
<dbReference type="GO" id="GO:0005737">
    <property type="term" value="C:cytoplasm"/>
    <property type="evidence" value="ECO:0007669"/>
    <property type="project" value="UniProtKB-SubCell"/>
</dbReference>
<comment type="function">
    <text evidence="6">Regulates ciliary localization of the BBSome complex. Together with the BBSome complex, controls SMO ciliary trafficking and contributes to the sonic hedgehog (SHH) pathway regulation. May play a role in neurite outgrowth. May have tumor suppressor function.</text>
</comment>
<dbReference type="AlphaFoldDB" id="A0A6A4RXP6"/>
<dbReference type="PANTHER" id="PTHR21635:SF0">
    <property type="entry name" value="LEUCINE ZIPPER TRANSCRIPTION FACTOR-LIKE PROTEIN 1"/>
    <property type="match status" value="1"/>
</dbReference>
<proteinExistence type="inferred from homology"/>
<evidence type="ECO:0000256" key="6">
    <source>
        <dbReference type="ARBA" id="ARBA00024898"/>
    </source>
</evidence>
<evidence type="ECO:0000256" key="1">
    <source>
        <dbReference type="ARBA" id="ARBA00004496"/>
    </source>
</evidence>
<sequence>MAEFGFNEHHQNEVINYMRFARSKRVLRLKTIDSCFEELKDSRLVEETFTVDEVREMLDGLQAVVRGEVEMELINTAHTNVLLLRQLFSQAEKFYLRLQSDISELENRELLEQVAEFEKTDFKSTDKINQETSKPKLAPLIEGGVSELLNKEIARLQEENNKLKARLRTLESQAMSALDEKTKAERALKDLHKVQGEQQVAAQFQEINSLEDTMVALKEDYERSLSAKAASQKDLQENLMSAKHELLRVQEQLALAEKELDKKFQQTAAYRNMKEILTKKNEQIKEIRKRLQSSSDYHPQQQEAEDHCSSRWIKSSALPGLNIVVVFGLRLFWLPYNSLLIVEAMQAANTTITECETVIRFNVAGQCTEQADGKHEEGEESRCVFSAHICVDIMCFLCRIRFTVTSVRQRRIKGKNPDAYTTFCQILIYCYSCNIRTEHYILLQ</sequence>
<feature type="coiled-coil region" evidence="8">
    <location>
        <begin position="146"/>
        <end position="294"/>
    </location>
</feature>
<evidence type="ECO:0000313" key="10">
    <source>
        <dbReference type="Proteomes" id="UP000438429"/>
    </source>
</evidence>
<evidence type="ECO:0000256" key="5">
    <source>
        <dbReference type="ARBA" id="ARBA00023054"/>
    </source>
</evidence>
<evidence type="ECO:0000256" key="7">
    <source>
        <dbReference type="ARBA" id="ARBA00026004"/>
    </source>
</evidence>
<keyword evidence="4" id="KW-0963">Cytoplasm</keyword>
<dbReference type="Proteomes" id="UP000438429">
    <property type="component" value="Unassembled WGS sequence"/>
</dbReference>
<comment type="similarity">
    <text evidence="2">Belongs to the LZTFL1 family.</text>
</comment>
<keyword evidence="5 8" id="KW-0175">Coiled coil</keyword>
<dbReference type="EMBL" id="VEVO01000020">
    <property type="protein sequence ID" value="KAF0024895.1"/>
    <property type="molecule type" value="Genomic_DNA"/>
</dbReference>
<evidence type="ECO:0000256" key="2">
    <source>
        <dbReference type="ARBA" id="ARBA00008868"/>
    </source>
</evidence>
<comment type="subcellular location">
    <subcellularLocation>
        <location evidence="1">Cytoplasm</location>
    </subcellularLocation>
</comment>
<name>A0A6A4RXP6_SCOMX</name>
<evidence type="ECO:0000256" key="8">
    <source>
        <dbReference type="SAM" id="Coils"/>
    </source>
</evidence>
<gene>
    <name evidence="9" type="ORF">F2P81_021776</name>
</gene>
<accession>A0A6A4RXP6</accession>
<dbReference type="GO" id="GO:1903565">
    <property type="term" value="P:negative regulation of protein localization to cilium"/>
    <property type="evidence" value="ECO:0007669"/>
    <property type="project" value="TreeGrafter"/>
</dbReference>
<evidence type="ECO:0000313" key="9">
    <source>
        <dbReference type="EMBL" id="KAF0024895.1"/>
    </source>
</evidence>
<organism evidence="9 10">
    <name type="scientific">Scophthalmus maximus</name>
    <name type="common">Turbot</name>
    <name type="synonym">Psetta maxima</name>
    <dbReference type="NCBI Taxonomy" id="52904"/>
    <lineage>
        <taxon>Eukaryota</taxon>
        <taxon>Metazoa</taxon>
        <taxon>Chordata</taxon>
        <taxon>Craniata</taxon>
        <taxon>Vertebrata</taxon>
        <taxon>Euteleostomi</taxon>
        <taxon>Actinopterygii</taxon>
        <taxon>Neopterygii</taxon>
        <taxon>Teleostei</taxon>
        <taxon>Neoteleostei</taxon>
        <taxon>Acanthomorphata</taxon>
        <taxon>Carangaria</taxon>
        <taxon>Pleuronectiformes</taxon>
        <taxon>Pleuronectoidei</taxon>
        <taxon>Scophthalmidae</taxon>
        <taxon>Scophthalmus</taxon>
    </lineage>
</organism>
<dbReference type="InterPro" id="IPR026157">
    <property type="entry name" value="LZTFL1"/>
</dbReference>
<protein>
    <recommendedName>
        <fullName evidence="3">Leucine zipper transcription factor-like protein 1</fullName>
    </recommendedName>
</protein>